<evidence type="ECO:0000313" key="2">
    <source>
        <dbReference type="Proteomes" id="UP000232806"/>
    </source>
</evidence>
<evidence type="ECO:0008006" key="3">
    <source>
        <dbReference type="Google" id="ProtNLM"/>
    </source>
</evidence>
<gene>
    <name evidence="1" type="ORF">BK007_05045</name>
</gene>
<organism evidence="1 2">
    <name type="scientific">Methanobacterium subterraneum</name>
    <dbReference type="NCBI Taxonomy" id="59277"/>
    <lineage>
        <taxon>Archaea</taxon>
        <taxon>Methanobacteriati</taxon>
        <taxon>Methanobacteriota</taxon>
        <taxon>Methanomada group</taxon>
        <taxon>Methanobacteria</taxon>
        <taxon>Methanobacteriales</taxon>
        <taxon>Methanobacteriaceae</taxon>
        <taxon>Methanobacterium</taxon>
    </lineage>
</organism>
<accession>A0A2H4VBI0</accession>
<reference evidence="1 2" key="1">
    <citation type="submission" date="2016-10" db="EMBL/GenBank/DDBJ databases">
        <title>Comparative genomics between deep and shallow subseafloor isolates.</title>
        <authorList>
            <person name="Ishii S."/>
            <person name="Miller J.R."/>
            <person name="Sutton G."/>
            <person name="Suzuki S."/>
            <person name="Methe B."/>
            <person name="Inagaki F."/>
            <person name="Imachi H."/>
        </authorList>
    </citation>
    <scope>NUCLEOTIDE SEQUENCE [LARGE SCALE GENOMIC DNA]</scope>
    <source>
        <strain evidence="1 2">MO-MB1</strain>
    </source>
</reference>
<dbReference type="RefSeq" id="WP_100905423.1">
    <property type="nucleotide sequence ID" value="NZ_CP017766.1"/>
</dbReference>
<dbReference type="Gene3D" id="1.50.10.20">
    <property type="match status" value="2"/>
</dbReference>
<protein>
    <recommendedName>
        <fullName evidence="3">Squalene cyclase C-terminal domain-containing protein</fullName>
    </recommendedName>
</protein>
<dbReference type="GeneID" id="35120940"/>
<name>A0A2H4VBI0_9EURY</name>
<dbReference type="InterPro" id="IPR008930">
    <property type="entry name" value="Terpenoid_cyclase/PrenylTrfase"/>
</dbReference>
<sequence length="344" mass="40334">MDYLITEFEHNPLKSLLELGDEVIVYFTQRDLLGEKVNSIQHIWNLPEVQRILEKQFEDGSWPSKYGNNQNGVKYSLIETWKALRFLIQQYEMDNTHPAIRIAAEYIFSCQTDEGDIRGILANQYTPYYTGAIFYLLIKAGYQHDPRVEKGFQWLLDMRQDDGGWVIGSPGIIGIPNLSRNELNDLTSNKNRQTSRVFDKSKPFSAAGTGMVLRAFSVHPIYRKSEAALTAASLLKSKFFKKDNWSSYQHPDNWIRFQYPFWWTNLISALDSLSLMELSRDDPDIKKTLKWLIEHQLRDGLWKVSYSKIHKSTDNNRTLNSRLWITLAICRIFKRFYQIENKRN</sequence>
<dbReference type="AlphaFoldDB" id="A0A2H4VBI0"/>
<proteinExistence type="predicted"/>
<evidence type="ECO:0000313" key="1">
    <source>
        <dbReference type="EMBL" id="AUB55443.1"/>
    </source>
</evidence>
<dbReference type="EMBL" id="CP017766">
    <property type="protein sequence ID" value="AUB55443.1"/>
    <property type="molecule type" value="Genomic_DNA"/>
</dbReference>
<dbReference type="Proteomes" id="UP000232806">
    <property type="component" value="Chromosome"/>
</dbReference>
<dbReference type="SUPFAM" id="SSF48239">
    <property type="entry name" value="Terpenoid cyclases/Protein prenyltransferases"/>
    <property type="match status" value="2"/>
</dbReference>
<dbReference type="OrthoDB" id="70446at2157"/>